<organism evidence="2 3">
    <name type="scientific">Lactobacillus johnsonii</name>
    <dbReference type="NCBI Taxonomy" id="33959"/>
    <lineage>
        <taxon>Bacteria</taxon>
        <taxon>Bacillati</taxon>
        <taxon>Bacillota</taxon>
        <taxon>Bacilli</taxon>
        <taxon>Lactobacillales</taxon>
        <taxon>Lactobacillaceae</taxon>
        <taxon>Lactobacillus</taxon>
    </lineage>
</organism>
<dbReference type="SUPFAM" id="SSF54427">
    <property type="entry name" value="NTF2-like"/>
    <property type="match status" value="1"/>
</dbReference>
<gene>
    <name evidence="2" type="ORF">BBP16_01155</name>
</gene>
<proteinExistence type="predicted"/>
<dbReference type="AlphaFoldDB" id="A0A9W3SKH6"/>
<sequence>MTVKSKEQVIKRYFNSWIIPNFKDFEDTFSKNASYSECYGPIYRNKAEIIAWYKDWNKNGQVLEWPIKNIWIDKEIAFVEWYFKCNYKSRISEFDGVSIIKFDEANKIISVKEFQSDSRHVYPYENKTSALV</sequence>
<evidence type="ECO:0000313" key="2">
    <source>
        <dbReference type="EMBL" id="AOG25599.1"/>
    </source>
</evidence>
<dbReference type="Proteomes" id="UP000094691">
    <property type="component" value="Chromosome"/>
</dbReference>
<name>A0A9W3SKH6_LACJH</name>
<accession>A0A9W3SKH6</accession>
<dbReference type="InterPro" id="IPR037401">
    <property type="entry name" value="SnoaL-like"/>
</dbReference>
<dbReference type="InterPro" id="IPR032710">
    <property type="entry name" value="NTF2-like_dom_sf"/>
</dbReference>
<reference evidence="2 3" key="1">
    <citation type="submission" date="2016-07" db="EMBL/GenBank/DDBJ databases">
        <title>Genome sequencing project for further understanding the molecular mechanisms of preventing non-alcoholic fatty liver disease.</title>
        <authorList>
            <person name="Wang H."/>
        </authorList>
    </citation>
    <scope>NUCLEOTIDE SEQUENCE [LARGE SCALE GENOMIC DNA]</scope>
    <source>
        <strain evidence="2 3">BS15</strain>
    </source>
</reference>
<evidence type="ECO:0000259" key="1">
    <source>
        <dbReference type="Pfam" id="PF12680"/>
    </source>
</evidence>
<dbReference type="EMBL" id="CP016400">
    <property type="protein sequence ID" value="AOG25599.1"/>
    <property type="molecule type" value="Genomic_DNA"/>
</dbReference>
<dbReference type="Pfam" id="PF12680">
    <property type="entry name" value="SnoaL_2"/>
    <property type="match status" value="1"/>
</dbReference>
<evidence type="ECO:0000313" key="3">
    <source>
        <dbReference type="Proteomes" id="UP000094691"/>
    </source>
</evidence>
<dbReference type="RefSeq" id="WP_014567431.1">
    <property type="nucleotide sequence ID" value="NZ_CP049765.1"/>
</dbReference>
<protein>
    <submittedName>
        <fullName evidence="2">SnoaL-like polyketide cyclase</fullName>
    </submittedName>
</protein>
<dbReference type="Gene3D" id="3.10.450.50">
    <property type="match status" value="1"/>
</dbReference>
<feature type="domain" description="SnoaL-like" evidence="1">
    <location>
        <begin position="11"/>
        <end position="110"/>
    </location>
</feature>